<dbReference type="EMBL" id="CAJVQC010161314">
    <property type="protein sequence ID" value="CAG8848556.1"/>
    <property type="molecule type" value="Genomic_DNA"/>
</dbReference>
<evidence type="ECO:0000313" key="2">
    <source>
        <dbReference type="Proteomes" id="UP000789920"/>
    </source>
</evidence>
<organism evidence="1 2">
    <name type="scientific">Racocetra persica</name>
    <dbReference type="NCBI Taxonomy" id="160502"/>
    <lineage>
        <taxon>Eukaryota</taxon>
        <taxon>Fungi</taxon>
        <taxon>Fungi incertae sedis</taxon>
        <taxon>Mucoromycota</taxon>
        <taxon>Glomeromycotina</taxon>
        <taxon>Glomeromycetes</taxon>
        <taxon>Diversisporales</taxon>
        <taxon>Gigasporaceae</taxon>
        <taxon>Racocetra</taxon>
    </lineage>
</organism>
<keyword evidence="2" id="KW-1185">Reference proteome</keyword>
<name>A0ACA9SVQ1_9GLOM</name>
<evidence type="ECO:0000313" key="1">
    <source>
        <dbReference type="EMBL" id="CAG8848556.1"/>
    </source>
</evidence>
<dbReference type="Proteomes" id="UP000789920">
    <property type="component" value="Unassembled WGS sequence"/>
</dbReference>
<gene>
    <name evidence="1" type="ORF">RPERSI_LOCUS35187</name>
</gene>
<sequence length="70" mass="7317">GGGLVALVMIIITEIVPIKDRGKYQGMIAGCFGIASVVGPLMGGAFTDHVSWRWAFLINLPVGALAFISV</sequence>
<accession>A0ACA9SVQ1</accession>
<feature type="non-terminal residue" evidence="1">
    <location>
        <position position="70"/>
    </location>
</feature>
<reference evidence="1" key="1">
    <citation type="submission" date="2021-06" db="EMBL/GenBank/DDBJ databases">
        <authorList>
            <person name="Kallberg Y."/>
            <person name="Tangrot J."/>
            <person name="Rosling A."/>
        </authorList>
    </citation>
    <scope>NUCLEOTIDE SEQUENCE</scope>
    <source>
        <strain evidence="1">MA461A</strain>
    </source>
</reference>
<proteinExistence type="predicted"/>
<feature type="non-terminal residue" evidence="1">
    <location>
        <position position="1"/>
    </location>
</feature>
<comment type="caution">
    <text evidence="1">The sequence shown here is derived from an EMBL/GenBank/DDBJ whole genome shotgun (WGS) entry which is preliminary data.</text>
</comment>
<protein>
    <submittedName>
        <fullName evidence="1">23740_t:CDS:1</fullName>
    </submittedName>
</protein>